<dbReference type="InterPro" id="IPR039182">
    <property type="entry name" value="Pop1"/>
</dbReference>
<feature type="domain" description="Pop1 N-terminal" evidence="6">
    <location>
        <begin position="83"/>
        <end position="158"/>
    </location>
</feature>
<keyword evidence="4" id="KW-0175">Coiled coil</keyword>
<dbReference type="Ensembl" id="ENSLLET00000017888.1">
    <property type="protein sequence ID" value="ENSLLEP00000017235.1"/>
    <property type="gene ID" value="ENSLLEG00000010973.1"/>
</dbReference>
<dbReference type="GeneTree" id="ENSGT00390000017478"/>
<evidence type="ECO:0000259" key="6">
    <source>
        <dbReference type="Pfam" id="PF06978"/>
    </source>
</evidence>
<accession>A0A8C5MUH1</accession>
<dbReference type="InterPro" id="IPR009723">
    <property type="entry name" value="Pop1_N"/>
</dbReference>
<feature type="domain" description="Pop1 N-terminal" evidence="6">
    <location>
        <begin position="167"/>
        <end position="231"/>
    </location>
</feature>
<dbReference type="AlphaFoldDB" id="A0A8C5MUH1"/>
<feature type="domain" description="POPLD" evidence="7">
    <location>
        <begin position="620"/>
        <end position="711"/>
    </location>
</feature>
<feature type="coiled-coil region" evidence="4">
    <location>
        <begin position="132"/>
        <end position="160"/>
    </location>
</feature>
<dbReference type="PANTHER" id="PTHR22731">
    <property type="entry name" value="RIBONUCLEASES P/MRP PROTEIN SUBUNIT POP1"/>
    <property type="match status" value="1"/>
</dbReference>
<feature type="compositionally biased region" description="Low complexity" evidence="5">
    <location>
        <begin position="48"/>
        <end position="59"/>
    </location>
</feature>
<reference evidence="9" key="1">
    <citation type="submission" date="2025-08" db="UniProtKB">
        <authorList>
            <consortium name="Ensembl"/>
        </authorList>
    </citation>
    <scope>IDENTIFICATION</scope>
</reference>
<dbReference type="Pfam" id="PF08170">
    <property type="entry name" value="POPLD"/>
    <property type="match status" value="1"/>
</dbReference>
<sequence length="1008" mass="113277">MSSAKEKKYAKRMRNQPSSVSLTPDIGDRPGQHGARGNVPPHRDSHPGSSGQHQRFSGQSRGGGRSGPGDAHLVPKYLTATMFAQARAAEINAMVKAVSVKTSNCLVFQSLPRHMRRRAMGHDIKRLPRRLREIAKKELEKSLQQKKEQSKAKCRKARRRHGNLLLEFNQRQRKNKWMETHIWHTKRFHVVKKWGYCLPDRPTMKCYRACYRAMTNHCLLEDLSYLCCLEMIGEEHNLLRSLSRLCSTDTGPSFAAVLCLSGRRQGSLVMYKADRYPEEALGPVTFIWKPKNLPEVPSGERQLWIWMHPAMKQDVLKELRQVCLCEETPDNAVCKPEPALASQQEEQRDVTKSATRKRKRRDQDGEKAVPVKKIVGDGTRDTVDPYKWTSKDGLITITDLTLEIVRYRLVGPLSHCVLADALRAAPLHELPSETGGCSSSVTELSAATWAKAVLGKQTIEDPGSGPHSWWKDFCRNPDNVNLHHQQESIFQLLQGLNSPAQVPPGTILGFTVGDPRLNLPRKRTKSTPNLENYEDGNKVRTLRMDGVPAECAQSLIWSCDIRTKATDEKISEQEINRLRSELLVPGSQLSLGDKESKIPVLLIQQPGKVTGTEHPGWASGWDICLPKGWGMAFWIPFVYQGARVGGLQQDLQRSQFMGSPYIPGDFPDSPAGAQSAKDTEMCLLNKYKRRPPAKRTNFIKHGILAPFRCPWEQLTMEWMARARTSTRSPAHTEGSTDQGDTKEPESEVAEAMQVVPSFKAETCLPLTSEGEQNTCTEVGKCEDLFSVVRDKKILWQLSECCSQSLRMSRGSRSSTPTSHDLASLFNPALRRLPRSLVWVRLSMLTKGSPELHALISIPTDQDLSQISKQKNFPGPQEPKHGDAFKKKILKLKKERKKEKAKKKESRVGEEGAVKPIPKEEVLQKDDLTFGLWPEPLPELTTHCDRVLIGFVTQGNFSLTAGCGEALGFVSLTGLTHMLSRQPTERKGLVLVRNPSSFQHRFARLFIDV</sequence>
<keyword evidence="10" id="KW-1185">Reference proteome</keyword>
<feature type="region of interest" description="Disordered" evidence="5">
    <location>
        <begin position="336"/>
        <end position="370"/>
    </location>
</feature>
<dbReference type="Proteomes" id="UP000694569">
    <property type="component" value="Unplaced"/>
</dbReference>
<protein>
    <submittedName>
        <fullName evidence="9">POP1 homolog, ribonuclease P/MRP subunit</fullName>
    </submittedName>
</protein>
<dbReference type="InterPro" id="IPR012590">
    <property type="entry name" value="POPLD_dom"/>
</dbReference>
<dbReference type="GO" id="GO:0001682">
    <property type="term" value="P:tRNA 5'-leader removal"/>
    <property type="evidence" value="ECO:0007669"/>
    <property type="project" value="InterPro"/>
</dbReference>
<dbReference type="GO" id="GO:0000172">
    <property type="term" value="C:ribonuclease MRP complex"/>
    <property type="evidence" value="ECO:0007669"/>
    <property type="project" value="InterPro"/>
</dbReference>
<dbReference type="InterPro" id="IPR055079">
    <property type="entry name" value="POP1_C"/>
</dbReference>
<feature type="region of interest" description="Disordered" evidence="5">
    <location>
        <begin position="1"/>
        <end position="71"/>
    </location>
</feature>
<comment type="subcellular location">
    <subcellularLocation>
        <location evidence="1">Nucleus</location>
    </subcellularLocation>
</comment>
<evidence type="ECO:0000259" key="8">
    <source>
        <dbReference type="Pfam" id="PF22770"/>
    </source>
</evidence>
<evidence type="ECO:0000313" key="9">
    <source>
        <dbReference type="Ensembl" id="ENSLLEP00000017235.1"/>
    </source>
</evidence>
<evidence type="ECO:0000313" key="10">
    <source>
        <dbReference type="Proteomes" id="UP000694569"/>
    </source>
</evidence>
<evidence type="ECO:0000256" key="2">
    <source>
        <dbReference type="ARBA" id="ARBA00022694"/>
    </source>
</evidence>
<dbReference type="GO" id="GO:0005655">
    <property type="term" value="C:nucleolar ribonuclease P complex"/>
    <property type="evidence" value="ECO:0007669"/>
    <property type="project" value="InterPro"/>
</dbReference>
<feature type="region of interest" description="Disordered" evidence="5">
    <location>
        <begin position="723"/>
        <end position="746"/>
    </location>
</feature>
<evidence type="ECO:0000256" key="4">
    <source>
        <dbReference type="SAM" id="Coils"/>
    </source>
</evidence>
<organism evidence="9 10">
    <name type="scientific">Leptobrachium leishanense</name>
    <name type="common">Leishan spiny toad</name>
    <dbReference type="NCBI Taxonomy" id="445787"/>
    <lineage>
        <taxon>Eukaryota</taxon>
        <taxon>Metazoa</taxon>
        <taxon>Chordata</taxon>
        <taxon>Craniata</taxon>
        <taxon>Vertebrata</taxon>
        <taxon>Euteleostomi</taxon>
        <taxon>Amphibia</taxon>
        <taxon>Batrachia</taxon>
        <taxon>Anura</taxon>
        <taxon>Pelobatoidea</taxon>
        <taxon>Megophryidae</taxon>
        <taxon>Leptobrachium</taxon>
    </lineage>
</organism>
<dbReference type="Pfam" id="PF06978">
    <property type="entry name" value="POP1_N"/>
    <property type="match status" value="2"/>
</dbReference>
<dbReference type="PANTHER" id="PTHR22731:SF3">
    <property type="entry name" value="RIBONUCLEASES P_MRP PROTEIN SUBUNIT POP1"/>
    <property type="match status" value="1"/>
</dbReference>
<dbReference type="Pfam" id="PF22770">
    <property type="entry name" value="POP1_C"/>
    <property type="match status" value="1"/>
</dbReference>
<evidence type="ECO:0000256" key="5">
    <source>
        <dbReference type="SAM" id="MobiDB-lite"/>
    </source>
</evidence>
<feature type="compositionally biased region" description="Polar residues" evidence="5">
    <location>
        <begin position="723"/>
        <end position="738"/>
    </location>
</feature>
<keyword evidence="2" id="KW-0819">tRNA processing</keyword>
<reference evidence="9" key="2">
    <citation type="submission" date="2025-09" db="UniProtKB">
        <authorList>
            <consortium name="Ensembl"/>
        </authorList>
    </citation>
    <scope>IDENTIFICATION</scope>
</reference>
<evidence type="ECO:0000256" key="1">
    <source>
        <dbReference type="ARBA" id="ARBA00004123"/>
    </source>
</evidence>
<gene>
    <name evidence="9" type="primary">POP1</name>
</gene>
<keyword evidence="3" id="KW-0539">Nucleus</keyword>
<feature type="domain" description="POP1 C-terminal" evidence="8">
    <location>
        <begin position="835"/>
        <end position="1006"/>
    </location>
</feature>
<feature type="compositionally biased region" description="Basic and acidic residues" evidence="5">
    <location>
        <begin position="361"/>
        <end position="370"/>
    </location>
</feature>
<proteinExistence type="predicted"/>
<dbReference type="OrthoDB" id="442863at2759"/>
<evidence type="ECO:0000256" key="3">
    <source>
        <dbReference type="ARBA" id="ARBA00023242"/>
    </source>
</evidence>
<name>A0A8C5MUH1_9ANUR</name>
<evidence type="ECO:0000259" key="7">
    <source>
        <dbReference type="Pfam" id="PF08170"/>
    </source>
</evidence>